<dbReference type="Gene3D" id="1.50.10.20">
    <property type="match status" value="1"/>
</dbReference>
<dbReference type="Gramene" id="Pp3c14_22730V3.1">
    <property type="protein sequence ID" value="Pp3c14_22730V3.1"/>
    <property type="gene ID" value="Pp3c14_22730"/>
</dbReference>
<dbReference type="STRING" id="3218.A0A2K1JIX5"/>
<dbReference type="FunFam" id="1.50.10.20:FF:000009">
    <property type="entry name" value="Geranylgeranyl transferase type-2 subunit beta"/>
    <property type="match status" value="1"/>
</dbReference>
<dbReference type="RefSeq" id="XP_024395428.1">
    <property type="nucleotide sequence ID" value="XM_024539660.2"/>
</dbReference>
<evidence type="ECO:0000256" key="4">
    <source>
        <dbReference type="ARBA" id="ARBA00022723"/>
    </source>
</evidence>
<dbReference type="InterPro" id="IPR026873">
    <property type="entry name" value="Ptb1"/>
</dbReference>
<dbReference type="EMBL" id="ABEU02000014">
    <property type="protein sequence ID" value="PNR41500.1"/>
    <property type="molecule type" value="Genomic_DNA"/>
</dbReference>
<reference evidence="12 14" key="2">
    <citation type="journal article" date="2018" name="Plant J.">
        <title>The Physcomitrella patens chromosome-scale assembly reveals moss genome structure and evolution.</title>
        <authorList>
            <person name="Lang D."/>
            <person name="Ullrich K.K."/>
            <person name="Murat F."/>
            <person name="Fuchs J."/>
            <person name="Jenkins J."/>
            <person name="Haas F.B."/>
            <person name="Piednoel M."/>
            <person name="Gundlach H."/>
            <person name="Van Bel M."/>
            <person name="Meyberg R."/>
            <person name="Vives C."/>
            <person name="Morata J."/>
            <person name="Symeonidi A."/>
            <person name="Hiss M."/>
            <person name="Muchero W."/>
            <person name="Kamisugi Y."/>
            <person name="Saleh O."/>
            <person name="Blanc G."/>
            <person name="Decker E.L."/>
            <person name="van Gessel N."/>
            <person name="Grimwood J."/>
            <person name="Hayes R.D."/>
            <person name="Graham S.W."/>
            <person name="Gunter L.E."/>
            <person name="McDaniel S.F."/>
            <person name="Hoernstein S.N.W."/>
            <person name="Larsson A."/>
            <person name="Li F.W."/>
            <person name="Perroud P.F."/>
            <person name="Phillips J."/>
            <person name="Ranjan P."/>
            <person name="Rokshar D.S."/>
            <person name="Rothfels C.J."/>
            <person name="Schneider L."/>
            <person name="Shu S."/>
            <person name="Stevenson D.W."/>
            <person name="Thummler F."/>
            <person name="Tillich M."/>
            <person name="Villarreal Aguilar J.C."/>
            <person name="Widiez T."/>
            <person name="Wong G.K."/>
            <person name="Wymore A."/>
            <person name="Zhang Y."/>
            <person name="Zimmer A.D."/>
            <person name="Quatrano R.S."/>
            <person name="Mayer K.F.X."/>
            <person name="Goodstein D."/>
            <person name="Casacuberta J.M."/>
            <person name="Vandepoele K."/>
            <person name="Reski R."/>
            <person name="Cuming A.C."/>
            <person name="Tuskan G.A."/>
            <person name="Maumus F."/>
            <person name="Salse J."/>
            <person name="Schmutz J."/>
            <person name="Rensing S.A."/>
        </authorList>
    </citation>
    <scope>NUCLEOTIDE SEQUENCE [LARGE SCALE GENOMIC DNA]</scope>
    <source>
        <strain evidence="13 14">cv. Gransden 2004</strain>
    </source>
</reference>
<evidence type="ECO:0000256" key="8">
    <source>
        <dbReference type="ARBA" id="ARBA00059085"/>
    </source>
</evidence>
<comment type="function">
    <text evidence="10">Catalyzes the transfer of a geranylgeranyl moiety from geranylgeranyl diphosphate to both cysteines of proteins with the C-terminal sequence -XXCC, -XCXC and -CCXX.</text>
</comment>
<keyword evidence="6 10" id="KW-0862">Zinc</keyword>
<dbReference type="GeneID" id="112291779"/>
<dbReference type="PANTHER" id="PTHR11774">
    <property type="entry name" value="GERANYLGERANYL TRANSFERASE TYPE BETA SUBUNIT"/>
    <property type="match status" value="1"/>
</dbReference>
<dbReference type="GO" id="GO:0048364">
    <property type="term" value="P:root development"/>
    <property type="evidence" value="ECO:0007669"/>
    <property type="project" value="UniProtKB-ARBA"/>
</dbReference>
<keyword evidence="2 10" id="KW-0637">Prenyltransferase</keyword>
<dbReference type="OrthoDB" id="5428259at2759"/>
<reference evidence="12 14" key="1">
    <citation type="journal article" date="2008" name="Science">
        <title>The Physcomitrella genome reveals evolutionary insights into the conquest of land by plants.</title>
        <authorList>
            <person name="Rensing S."/>
            <person name="Lang D."/>
            <person name="Zimmer A."/>
            <person name="Terry A."/>
            <person name="Salamov A."/>
            <person name="Shapiro H."/>
            <person name="Nishiyama T."/>
            <person name="Perroud P.-F."/>
            <person name="Lindquist E."/>
            <person name="Kamisugi Y."/>
            <person name="Tanahashi T."/>
            <person name="Sakakibara K."/>
            <person name="Fujita T."/>
            <person name="Oishi K."/>
            <person name="Shin-I T."/>
            <person name="Kuroki Y."/>
            <person name="Toyoda A."/>
            <person name="Suzuki Y."/>
            <person name="Hashimoto A."/>
            <person name="Yamaguchi K."/>
            <person name="Sugano A."/>
            <person name="Kohara Y."/>
            <person name="Fujiyama A."/>
            <person name="Anterola A."/>
            <person name="Aoki S."/>
            <person name="Ashton N."/>
            <person name="Barbazuk W.B."/>
            <person name="Barker E."/>
            <person name="Bennetzen J."/>
            <person name="Bezanilla M."/>
            <person name="Blankenship R."/>
            <person name="Cho S.H."/>
            <person name="Dutcher S."/>
            <person name="Estelle M."/>
            <person name="Fawcett J.A."/>
            <person name="Gundlach H."/>
            <person name="Hanada K."/>
            <person name="Heyl A."/>
            <person name="Hicks K.A."/>
            <person name="Hugh J."/>
            <person name="Lohr M."/>
            <person name="Mayer K."/>
            <person name="Melkozernov A."/>
            <person name="Murata T."/>
            <person name="Nelson D."/>
            <person name="Pils B."/>
            <person name="Prigge M."/>
            <person name="Reiss B."/>
            <person name="Renner T."/>
            <person name="Rombauts S."/>
            <person name="Rushton P."/>
            <person name="Sanderfoot A."/>
            <person name="Schween G."/>
            <person name="Shiu S.-H."/>
            <person name="Stueber K."/>
            <person name="Theodoulou F.L."/>
            <person name="Tu H."/>
            <person name="Van de Peer Y."/>
            <person name="Verrier P.J."/>
            <person name="Waters E."/>
            <person name="Wood A."/>
            <person name="Yang L."/>
            <person name="Cove D."/>
            <person name="Cuming A."/>
            <person name="Hasebe M."/>
            <person name="Lucas S."/>
            <person name="Mishler D.B."/>
            <person name="Reski R."/>
            <person name="Grigoriev I."/>
            <person name="Quatrano R.S."/>
            <person name="Boore J.L."/>
        </authorList>
    </citation>
    <scope>NUCLEOTIDE SEQUENCE [LARGE SCALE GENOMIC DNA]</scope>
    <source>
        <strain evidence="13 14">cv. Gransden 2004</strain>
    </source>
</reference>
<evidence type="ECO:0000256" key="9">
    <source>
        <dbReference type="ARBA" id="ARBA00063763"/>
    </source>
</evidence>
<dbReference type="PANTHER" id="PTHR11774:SF11">
    <property type="entry name" value="GERANYLGERANYL TRANSFERASE TYPE-2 SUBUNIT BETA"/>
    <property type="match status" value="1"/>
</dbReference>
<dbReference type="GO" id="GO:0006888">
    <property type="term" value="P:endoplasmic reticulum to Golgi vesicle-mediated transport"/>
    <property type="evidence" value="ECO:0000318"/>
    <property type="project" value="GO_Central"/>
</dbReference>
<evidence type="ECO:0000256" key="2">
    <source>
        <dbReference type="ARBA" id="ARBA00022602"/>
    </source>
</evidence>
<comment type="cofactor">
    <cofactor evidence="10">
        <name>Zn(2+)</name>
        <dbReference type="ChEBI" id="CHEBI:29105"/>
    </cofactor>
    <text evidence="10">Binds 1 zinc ion per subunit.</text>
</comment>
<dbReference type="GO" id="GO:0004663">
    <property type="term" value="F:Rab geranylgeranyltransferase activity"/>
    <property type="evidence" value="ECO:0007669"/>
    <property type="project" value="UniProtKB-UniRule"/>
</dbReference>
<evidence type="ECO:0000313" key="12">
    <source>
        <dbReference type="EMBL" id="PNR41500.1"/>
    </source>
</evidence>
<accession>A0A2K1JIX5</accession>
<dbReference type="PaxDb" id="3218-PP1S34_430V6.2"/>
<proteinExistence type="inferred from homology"/>
<evidence type="ECO:0000256" key="5">
    <source>
        <dbReference type="ARBA" id="ARBA00022737"/>
    </source>
</evidence>
<dbReference type="GO" id="GO:0005968">
    <property type="term" value="C:Rab-protein geranylgeranyltransferase complex"/>
    <property type="evidence" value="ECO:0000318"/>
    <property type="project" value="GO_Central"/>
</dbReference>
<dbReference type="AlphaFoldDB" id="A0A2K1JIX5"/>
<keyword evidence="14" id="KW-1185">Reference proteome</keyword>
<dbReference type="KEGG" id="ppp:112291779"/>
<feature type="domain" description="Prenyltransferase alpha-alpha toroid" evidence="11">
    <location>
        <begin position="6"/>
        <end position="300"/>
    </location>
</feature>
<evidence type="ECO:0000313" key="14">
    <source>
        <dbReference type="Proteomes" id="UP000006727"/>
    </source>
</evidence>
<dbReference type="InterPro" id="IPR001330">
    <property type="entry name" value="Prenyltrans"/>
</dbReference>
<dbReference type="EC" id="2.5.1.60" evidence="10"/>
<dbReference type="Proteomes" id="UP000006727">
    <property type="component" value="Chromosome 14"/>
</dbReference>
<comment type="subunit">
    <text evidence="9">Heterotrimer composed of the alpha subunit RGTA, the beta subunit RGTB and REP; within this trimer, RGTA and RGTB form the catalytic component, while REP mediates peptide substrate binding.</text>
</comment>
<protein>
    <recommendedName>
        <fullName evidence="10">Geranylgeranyl transferase type-2 subunit beta</fullName>
        <ecNumber evidence="10">2.5.1.60</ecNumber>
    </recommendedName>
</protein>
<keyword evidence="3 10" id="KW-0808">Transferase</keyword>
<dbReference type="EnsemblPlants" id="Pp3c14_22730V3.3">
    <property type="protein sequence ID" value="Pp3c14_22730V3.3"/>
    <property type="gene ID" value="Pp3c14_22730"/>
</dbReference>
<comment type="similarity">
    <text evidence="1 10">Belongs to the protein prenyltransferase subunit beta family.</text>
</comment>
<evidence type="ECO:0000256" key="1">
    <source>
        <dbReference type="ARBA" id="ARBA00010497"/>
    </source>
</evidence>
<comment type="catalytic activity">
    <reaction evidence="7 10">
        <text>geranylgeranyl diphosphate + L-cysteinyl-[protein] = S-geranylgeranyl-L-cysteinyl-[protein] + diphosphate</text>
        <dbReference type="Rhea" id="RHEA:21240"/>
        <dbReference type="Rhea" id="RHEA-COMP:10131"/>
        <dbReference type="Rhea" id="RHEA-COMP:11537"/>
        <dbReference type="ChEBI" id="CHEBI:29950"/>
        <dbReference type="ChEBI" id="CHEBI:33019"/>
        <dbReference type="ChEBI" id="CHEBI:57533"/>
        <dbReference type="ChEBI" id="CHEBI:86021"/>
        <dbReference type="EC" id="2.5.1.60"/>
    </reaction>
</comment>
<comment type="function">
    <text evidence="8">Required for male fertility and root tip growth.</text>
</comment>
<dbReference type="Pfam" id="PF00432">
    <property type="entry name" value="Prenyltrans"/>
    <property type="match status" value="1"/>
</dbReference>
<evidence type="ECO:0000313" key="13">
    <source>
        <dbReference type="EnsemblPlants" id="Pp3c14_22730V3.1"/>
    </source>
</evidence>
<dbReference type="CDD" id="cd02894">
    <property type="entry name" value="GGTase-II"/>
    <property type="match status" value="1"/>
</dbReference>
<evidence type="ECO:0000259" key="11">
    <source>
        <dbReference type="Pfam" id="PF00432"/>
    </source>
</evidence>
<reference evidence="13" key="3">
    <citation type="submission" date="2020-12" db="UniProtKB">
        <authorList>
            <consortium name="EnsemblPlants"/>
        </authorList>
    </citation>
    <scope>IDENTIFICATION</scope>
</reference>
<evidence type="ECO:0000256" key="3">
    <source>
        <dbReference type="ARBA" id="ARBA00022679"/>
    </source>
</evidence>
<evidence type="ECO:0000256" key="10">
    <source>
        <dbReference type="RuleBase" id="RU365076"/>
    </source>
</evidence>
<dbReference type="Gramene" id="Pp3c14_22730V3.3">
    <property type="protein sequence ID" value="Pp3c14_22730V3.3"/>
    <property type="gene ID" value="Pp3c14_22730"/>
</dbReference>
<dbReference type="EnsemblPlants" id="Pp3c14_22730V3.1">
    <property type="protein sequence ID" value="Pp3c14_22730V3.1"/>
    <property type="gene ID" value="Pp3c14_22730"/>
</dbReference>
<evidence type="ECO:0000256" key="7">
    <source>
        <dbReference type="ARBA" id="ARBA00047658"/>
    </source>
</evidence>
<dbReference type="OMA" id="AESHCGQ"/>
<keyword evidence="5" id="KW-0677">Repeat</keyword>
<organism evidence="12">
    <name type="scientific">Physcomitrium patens</name>
    <name type="common">Spreading-leaved earth moss</name>
    <name type="synonym">Physcomitrella patens</name>
    <dbReference type="NCBI Taxonomy" id="3218"/>
    <lineage>
        <taxon>Eukaryota</taxon>
        <taxon>Viridiplantae</taxon>
        <taxon>Streptophyta</taxon>
        <taxon>Embryophyta</taxon>
        <taxon>Bryophyta</taxon>
        <taxon>Bryophytina</taxon>
        <taxon>Bryopsida</taxon>
        <taxon>Funariidae</taxon>
        <taxon>Funariales</taxon>
        <taxon>Funariaceae</taxon>
        <taxon>Physcomitrium</taxon>
    </lineage>
</organism>
<dbReference type="GO" id="GO:0046872">
    <property type="term" value="F:metal ion binding"/>
    <property type="evidence" value="ECO:0007669"/>
    <property type="project" value="UniProtKB-KW"/>
</dbReference>
<dbReference type="SUPFAM" id="SSF48239">
    <property type="entry name" value="Terpenoid cyclases/Protein prenyltransferases"/>
    <property type="match status" value="1"/>
</dbReference>
<dbReference type="InterPro" id="IPR045089">
    <property type="entry name" value="PGGT1B-like"/>
</dbReference>
<dbReference type="FunCoup" id="A0A2K1JIX5">
    <property type="interactions" value="3052"/>
</dbReference>
<sequence length="315" mass="34850">MGSELYLDKHVDYIKSLDKKSDFDSVVMEHLRMNGAYWGLTALDIMGRLGDMKVDEIVPWILMCQDECGGFGGNHQHDPHILYTLSAVQILALFDRLDAVDADKIANYIAGLQNEDGSFSGDGWGEIDTRFSYCAICCLSLLKRLDRIDLEKACNFVANCKNFDGGFGCVPGGESHAGQIFCCVGALAIGGALHHVDRDLLGWWLAERQVKAGGLNGRPEKLPDVCYSWWVLASLVMMDRMHWIDKKSLEQFILDCQDPEAGGISDRPDDAVDVFHTFFGIAGLSLLGYPGLQAIDPAYALPVTVVDRIFYGQKK</sequence>
<dbReference type="InterPro" id="IPR008930">
    <property type="entry name" value="Terpenoid_cyclase/PrenylTrfase"/>
</dbReference>
<name>A0A2K1JIX5_PHYPA</name>
<gene>
    <name evidence="13" type="primary">LOC112291779</name>
    <name evidence="12" type="ORF">PHYPA_018903</name>
</gene>
<keyword evidence="4 10" id="KW-0479">Metal-binding</keyword>
<evidence type="ECO:0000256" key="6">
    <source>
        <dbReference type="ARBA" id="ARBA00022833"/>
    </source>
</evidence>